<evidence type="ECO:0000313" key="2">
    <source>
        <dbReference type="Proteomes" id="UP001652621"/>
    </source>
</evidence>
<sequence>MASLQNLIVQQEVRGSNFEKFIATIKKAPLERRTEEFYIGKRKELEQLWQTFESAENQIRKDPSLAEDDPYIAENLHQPIGEKCNATVDYIKAELEKLKSAKVNPDKPTKARSPENDSEPQSSAQVKEPASAQVEGLARRVKARITALGRLLQSLENIETGQSNQVYVIKEESMKGLWSQITGLYDEIWQQVEDPSRIGLNQDNYDSLEDAVQSNLIRLPILKEKCGGNITSTPQLGTDLVAHSSLPLPKITIPQFNGDCLKWRQFYELFLEMVDKQHLPNVQKMWYLKTNLSGEAGKLISHLALTEDNYATAWMLLQERYNNKRVLVSTLVERILNQPTGTTSTASIKAVHDTTRECMLALNNLDIDTSPWDALLIQLITKKLDHALYIRFMQSLKRPKEVPSMKELFAFLELQFESMESIGKVATAHKGSSKAVSSITSMENHSNCKLCKNGQRRLYQCKQFLAMSESERLQWVQQHKMCVNCFKADHIAKNCTSGNCKKCNNKHNTLLHLSRRSQSSSTGLNQTSTTSSNHTPVNTAVISSASAEDQKNVILATARVTIKAANGMSGGDSGSQVNIVTERLIKRLSIATTETSLSIDGVGKIQKKAYHRVNMQMLSNNSGFSSYLEAFVLPTIIPAQPSHDLDISNWQIPTNIKLADLNFNIQGKIDILLGAEFYFSLMQPGTIKLNNNQPILQNTALGWIVGGLIEQLSTNVTSAALTCAIFDSETSLAQAIEKLWKLEEVASTERVMSPLETRCESHYNQHVQTDQNGRFIVSLPFQESPTTLEKSHAMAITGSWKDDIRMQYIKFMQEYQMLGHMQKIDVNIVSNPKYFIPHHCVLKPDSTTTKLRVLFDASAKTSSGHSLNDLMYTGPTVQTPYLATKCLQKIADDNLDRYPLGSEMLKENFHMDDGLGGSDSLNIAMETQKELIIILKKHGFNLKKWSSNSSRLLKDIPYSDREVNLDFEESKTKKTLGLFWMPQADRRQIVIIVK</sequence>
<evidence type="ECO:0000313" key="3">
    <source>
        <dbReference type="RefSeq" id="XP_058974968.1"/>
    </source>
</evidence>
<dbReference type="InterPro" id="IPR005312">
    <property type="entry name" value="DUF1759"/>
</dbReference>
<keyword evidence="2" id="KW-1185">Reference proteome</keyword>
<evidence type="ECO:0000256" key="1">
    <source>
        <dbReference type="SAM" id="MobiDB-lite"/>
    </source>
</evidence>
<protein>
    <submittedName>
        <fullName evidence="3">Uncharacterized protein LOC131801034</fullName>
    </submittedName>
</protein>
<gene>
    <name evidence="3" type="primary">LOC131801034</name>
</gene>
<reference evidence="3" key="1">
    <citation type="submission" date="2025-08" db="UniProtKB">
        <authorList>
            <consortium name="RefSeq"/>
        </authorList>
    </citation>
    <scope>IDENTIFICATION</scope>
    <source>
        <strain evidence="3">Aabys</strain>
        <tissue evidence="3">Whole body</tissue>
    </source>
</reference>
<dbReference type="PANTHER" id="PTHR47331">
    <property type="entry name" value="PHD-TYPE DOMAIN-CONTAINING PROTEIN"/>
    <property type="match status" value="1"/>
</dbReference>
<organism evidence="2 3">
    <name type="scientific">Musca domestica</name>
    <name type="common">House fly</name>
    <dbReference type="NCBI Taxonomy" id="7370"/>
    <lineage>
        <taxon>Eukaryota</taxon>
        <taxon>Metazoa</taxon>
        <taxon>Ecdysozoa</taxon>
        <taxon>Arthropoda</taxon>
        <taxon>Hexapoda</taxon>
        <taxon>Insecta</taxon>
        <taxon>Pterygota</taxon>
        <taxon>Neoptera</taxon>
        <taxon>Endopterygota</taxon>
        <taxon>Diptera</taxon>
        <taxon>Brachycera</taxon>
        <taxon>Muscomorpha</taxon>
        <taxon>Muscoidea</taxon>
        <taxon>Muscidae</taxon>
        <taxon>Musca</taxon>
    </lineage>
</organism>
<name>A0ABM3UN52_MUSDO</name>
<dbReference type="GeneID" id="131801034"/>
<feature type="region of interest" description="Disordered" evidence="1">
    <location>
        <begin position="514"/>
        <end position="536"/>
    </location>
</feature>
<feature type="region of interest" description="Disordered" evidence="1">
    <location>
        <begin position="101"/>
        <end position="133"/>
    </location>
</feature>
<feature type="compositionally biased region" description="Basic and acidic residues" evidence="1">
    <location>
        <begin position="101"/>
        <end position="115"/>
    </location>
</feature>
<dbReference type="RefSeq" id="XP_058974968.1">
    <property type="nucleotide sequence ID" value="XM_059118985.1"/>
</dbReference>
<accession>A0ABM3UN52</accession>
<feature type="compositionally biased region" description="Polar residues" evidence="1">
    <location>
        <begin position="522"/>
        <end position="536"/>
    </location>
</feature>
<proteinExistence type="predicted"/>
<dbReference type="Pfam" id="PF03564">
    <property type="entry name" value="DUF1759"/>
    <property type="match status" value="1"/>
</dbReference>
<dbReference type="Proteomes" id="UP001652621">
    <property type="component" value="Unplaced"/>
</dbReference>